<accession>A0A370HHZ4</accession>
<organism evidence="2 3">
    <name type="scientific">Microvirga subterranea</name>
    <dbReference type="NCBI Taxonomy" id="186651"/>
    <lineage>
        <taxon>Bacteria</taxon>
        <taxon>Pseudomonadati</taxon>
        <taxon>Pseudomonadota</taxon>
        <taxon>Alphaproteobacteria</taxon>
        <taxon>Hyphomicrobiales</taxon>
        <taxon>Methylobacteriaceae</taxon>
        <taxon>Microvirga</taxon>
    </lineage>
</organism>
<evidence type="ECO:0000313" key="2">
    <source>
        <dbReference type="EMBL" id="RDI57272.1"/>
    </source>
</evidence>
<proteinExistence type="predicted"/>
<dbReference type="Proteomes" id="UP000254925">
    <property type="component" value="Unassembled WGS sequence"/>
</dbReference>
<sequence length="72" mass="8245">MTQAPDVPDDREARFEAMLREVLTTEEEALQRRSAKDLRTVARYRAVGAKERFERSRAKGSKSRRPGPEAGR</sequence>
<gene>
    <name evidence="2" type="ORF">DES45_107189</name>
</gene>
<dbReference type="AlphaFoldDB" id="A0A370HHZ4"/>
<name>A0A370HHZ4_9HYPH</name>
<dbReference type="EMBL" id="QQBB01000007">
    <property type="protein sequence ID" value="RDI57272.1"/>
    <property type="molecule type" value="Genomic_DNA"/>
</dbReference>
<evidence type="ECO:0000256" key="1">
    <source>
        <dbReference type="SAM" id="MobiDB-lite"/>
    </source>
</evidence>
<evidence type="ECO:0000313" key="3">
    <source>
        <dbReference type="Proteomes" id="UP000254925"/>
    </source>
</evidence>
<comment type="caution">
    <text evidence="2">The sequence shown here is derived from an EMBL/GenBank/DDBJ whole genome shotgun (WGS) entry which is preliminary data.</text>
</comment>
<protein>
    <submittedName>
        <fullName evidence="2">Uncharacterized protein</fullName>
    </submittedName>
</protein>
<feature type="region of interest" description="Disordered" evidence="1">
    <location>
        <begin position="49"/>
        <end position="72"/>
    </location>
</feature>
<reference evidence="2 3" key="1">
    <citation type="submission" date="2018-07" db="EMBL/GenBank/DDBJ databases">
        <title>Genomic Encyclopedia of Type Strains, Phase IV (KMG-IV): sequencing the most valuable type-strain genomes for metagenomic binning, comparative biology and taxonomic classification.</title>
        <authorList>
            <person name="Goeker M."/>
        </authorList>
    </citation>
    <scope>NUCLEOTIDE SEQUENCE [LARGE SCALE GENOMIC DNA]</scope>
    <source>
        <strain evidence="2 3">DSM 14364</strain>
    </source>
</reference>
<dbReference type="RefSeq" id="WP_114771492.1">
    <property type="nucleotide sequence ID" value="NZ_QQBB01000007.1"/>
</dbReference>
<keyword evidence="3" id="KW-1185">Reference proteome</keyword>